<dbReference type="EMBL" id="CM000760">
    <property type="protein sequence ID" value="KXG37712.1"/>
    <property type="molecule type" value="Genomic_DNA"/>
</dbReference>
<reference evidence="2" key="2">
    <citation type="journal article" date="2018" name="Plant J.">
        <title>The Sorghum bicolor reference genome: improved assembly, gene annotations, a transcriptome atlas, and signatures of genome organization.</title>
        <authorList>
            <person name="McCormick R.F."/>
            <person name="Truong S.K."/>
            <person name="Sreedasyam A."/>
            <person name="Jenkins J."/>
            <person name="Shu S."/>
            <person name="Sims D."/>
            <person name="Kennedy M."/>
            <person name="Amirebrahimi M."/>
            <person name="Weers B.D."/>
            <person name="McKinley B."/>
            <person name="Mattison A."/>
            <person name="Morishige D.T."/>
            <person name="Grimwood J."/>
            <person name="Schmutz J."/>
            <person name="Mullet J.E."/>
        </authorList>
    </citation>
    <scope>NUCLEOTIDE SEQUENCE [LARGE SCALE GENOMIC DNA]</scope>
    <source>
        <strain evidence="2">cv. BTx623</strain>
    </source>
</reference>
<dbReference type="Gramene" id="KXG37712">
    <property type="protein sequence ID" value="KXG37712"/>
    <property type="gene ID" value="SORBI_3001G113600"/>
</dbReference>
<keyword evidence="2" id="KW-1185">Reference proteome</keyword>
<organism evidence="1 2">
    <name type="scientific">Sorghum bicolor</name>
    <name type="common">Sorghum</name>
    <name type="synonym">Sorghum vulgare</name>
    <dbReference type="NCBI Taxonomy" id="4558"/>
    <lineage>
        <taxon>Eukaryota</taxon>
        <taxon>Viridiplantae</taxon>
        <taxon>Streptophyta</taxon>
        <taxon>Embryophyta</taxon>
        <taxon>Tracheophyta</taxon>
        <taxon>Spermatophyta</taxon>
        <taxon>Magnoliopsida</taxon>
        <taxon>Liliopsida</taxon>
        <taxon>Poales</taxon>
        <taxon>Poaceae</taxon>
        <taxon>PACMAD clade</taxon>
        <taxon>Panicoideae</taxon>
        <taxon>Andropogonodae</taxon>
        <taxon>Andropogoneae</taxon>
        <taxon>Sorghinae</taxon>
        <taxon>Sorghum</taxon>
    </lineage>
</organism>
<dbReference type="InParanoid" id="A0A1B6QIF6"/>
<gene>
    <name evidence="1" type="ORF">SORBI_3001G113600</name>
</gene>
<evidence type="ECO:0000313" key="2">
    <source>
        <dbReference type="Proteomes" id="UP000000768"/>
    </source>
</evidence>
<dbReference type="Proteomes" id="UP000000768">
    <property type="component" value="Chromosome 1"/>
</dbReference>
<evidence type="ECO:0000313" key="1">
    <source>
        <dbReference type="EMBL" id="KXG37712.1"/>
    </source>
</evidence>
<sequence>MVGSIAYPIVDTLFSSRIFVIMSLSLRSEHHGQFLVLRPSLVQVQFSMHLIS</sequence>
<protein>
    <submittedName>
        <fullName evidence="1">Uncharacterized protein</fullName>
    </submittedName>
</protein>
<dbReference type="AlphaFoldDB" id="A0A1B6QIF6"/>
<name>A0A1B6QIF6_SORBI</name>
<proteinExistence type="predicted"/>
<reference evidence="1 2" key="1">
    <citation type="journal article" date="2009" name="Nature">
        <title>The Sorghum bicolor genome and the diversification of grasses.</title>
        <authorList>
            <person name="Paterson A.H."/>
            <person name="Bowers J.E."/>
            <person name="Bruggmann R."/>
            <person name="Dubchak I."/>
            <person name="Grimwood J."/>
            <person name="Gundlach H."/>
            <person name="Haberer G."/>
            <person name="Hellsten U."/>
            <person name="Mitros T."/>
            <person name="Poliakov A."/>
            <person name="Schmutz J."/>
            <person name="Spannagl M."/>
            <person name="Tang H."/>
            <person name="Wang X."/>
            <person name="Wicker T."/>
            <person name="Bharti A.K."/>
            <person name="Chapman J."/>
            <person name="Feltus F.A."/>
            <person name="Gowik U."/>
            <person name="Grigoriev I.V."/>
            <person name="Lyons E."/>
            <person name="Maher C.A."/>
            <person name="Martis M."/>
            <person name="Narechania A."/>
            <person name="Otillar R.P."/>
            <person name="Penning B.W."/>
            <person name="Salamov A.A."/>
            <person name="Wang Y."/>
            <person name="Zhang L."/>
            <person name="Carpita N.C."/>
            <person name="Freeling M."/>
            <person name="Gingle A.R."/>
            <person name="Hash C.T."/>
            <person name="Keller B."/>
            <person name="Klein P."/>
            <person name="Kresovich S."/>
            <person name="McCann M.C."/>
            <person name="Ming R."/>
            <person name="Peterson D.G."/>
            <person name="Mehboob-ur-Rahman"/>
            <person name="Ware D."/>
            <person name="Westhoff P."/>
            <person name="Mayer K.F."/>
            <person name="Messing J."/>
            <person name="Rokhsar D.S."/>
        </authorList>
    </citation>
    <scope>NUCLEOTIDE SEQUENCE [LARGE SCALE GENOMIC DNA]</scope>
    <source>
        <strain evidence="2">cv. BTx623</strain>
    </source>
</reference>
<accession>A0A1B6QIF6</accession>